<dbReference type="AlphaFoldDB" id="A0A8D0GLF7"/>
<evidence type="ECO:0000256" key="3">
    <source>
        <dbReference type="SAM" id="SignalP"/>
    </source>
</evidence>
<evidence type="ECO:0000256" key="1">
    <source>
        <dbReference type="ARBA" id="ARBA00023157"/>
    </source>
</evidence>
<feature type="chain" id="PRO_5034220808" description="Laminin N-terminal domain-containing protein" evidence="3">
    <location>
        <begin position="22"/>
        <end position="93"/>
    </location>
</feature>
<dbReference type="GeneTree" id="ENSGT00940000179808"/>
<proteinExistence type="predicted"/>
<feature type="domain" description="Laminin N-terminal" evidence="4">
    <location>
        <begin position="26"/>
        <end position="93"/>
    </location>
</feature>
<sequence>KYPLFLSPLCVCSALPCILTAQNTCSRGACYPPVGELLVGRTRHLTASSTCGLVKPETYCTPYGEVRTTQNNCICKCRTGQPCSLRAYLVSID</sequence>
<organism evidence="5 6">
    <name type="scientific">Sphenodon punctatus</name>
    <name type="common">Tuatara</name>
    <name type="synonym">Hatteria punctata</name>
    <dbReference type="NCBI Taxonomy" id="8508"/>
    <lineage>
        <taxon>Eukaryota</taxon>
        <taxon>Metazoa</taxon>
        <taxon>Chordata</taxon>
        <taxon>Craniata</taxon>
        <taxon>Vertebrata</taxon>
        <taxon>Euteleostomi</taxon>
        <taxon>Lepidosauria</taxon>
        <taxon>Sphenodontia</taxon>
        <taxon>Sphenodontidae</taxon>
        <taxon>Sphenodon</taxon>
    </lineage>
</organism>
<dbReference type="Pfam" id="PF00055">
    <property type="entry name" value="Laminin_N"/>
    <property type="match status" value="1"/>
</dbReference>
<protein>
    <recommendedName>
        <fullName evidence="4">Laminin N-terminal domain-containing protein</fullName>
    </recommendedName>
</protein>
<accession>A0A8D0GLF7</accession>
<feature type="signal peptide" evidence="3">
    <location>
        <begin position="1"/>
        <end position="21"/>
    </location>
</feature>
<keyword evidence="2" id="KW-0424">Laminin EGF-like domain</keyword>
<evidence type="ECO:0000313" key="5">
    <source>
        <dbReference type="Ensembl" id="ENSSPUP00000007026.1"/>
    </source>
</evidence>
<dbReference type="InterPro" id="IPR008211">
    <property type="entry name" value="Laminin_N"/>
</dbReference>
<dbReference type="Ensembl" id="ENSSPUT00000007483.1">
    <property type="protein sequence ID" value="ENSSPUP00000007026.1"/>
    <property type="gene ID" value="ENSSPUG00000005433.1"/>
</dbReference>
<name>A0A8D0GLF7_SPHPU</name>
<evidence type="ECO:0000259" key="4">
    <source>
        <dbReference type="PROSITE" id="PS51117"/>
    </source>
</evidence>
<dbReference type="Gene3D" id="2.60.120.260">
    <property type="entry name" value="Galactose-binding domain-like"/>
    <property type="match status" value="1"/>
</dbReference>
<dbReference type="Proteomes" id="UP000694392">
    <property type="component" value="Unplaced"/>
</dbReference>
<reference evidence="5" key="2">
    <citation type="submission" date="2025-09" db="UniProtKB">
        <authorList>
            <consortium name="Ensembl"/>
        </authorList>
    </citation>
    <scope>IDENTIFICATION</scope>
</reference>
<keyword evidence="6" id="KW-1185">Reference proteome</keyword>
<evidence type="ECO:0000313" key="6">
    <source>
        <dbReference type="Proteomes" id="UP000694392"/>
    </source>
</evidence>
<dbReference type="PROSITE" id="PS51117">
    <property type="entry name" value="LAMININ_NTER"/>
    <property type="match status" value="1"/>
</dbReference>
<keyword evidence="3" id="KW-0732">Signal</keyword>
<keyword evidence="1" id="KW-1015">Disulfide bond</keyword>
<evidence type="ECO:0000256" key="2">
    <source>
        <dbReference type="ARBA" id="ARBA00023292"/>
    </source>
</evidence>
<reference evidence="5" key="1">
    <citation type="submission" date="2025-08" db="UniProtKB">
        <authorList>
            <consortium name="Ensembl"/>
        </authorList>
    </citation>
    <scope>IDENTIFICATION</scope>
</reference>